<accession>A0A5J4K695</accession>
<organism evidence="1 2">
    <name type="scientific">Thermogemmatispora aurantia</name>
    <dbReference type="NCBI Taxonomy" id="2045279"/>
    <lineage>
        <taxon>Bacteria</taxon>
        <taxon>Bacillati</taxon>
        <taxon>Chloroflexota</taxon>
        <taxon>Ktedonobacteria</taxon>
        <taxon>Thermogemmatisporales</taxon>
        <taxon>Thermogemmatisporaceae</taxon>
        <taxon>Thermogemmatispora</taxon>
    </lineage>
</organism>
<comment type="caution">
    <text evidence="1">The sequence shown here is derived from an EMBL/GenBank/DDBJ whole genome shotgun (WGS) entry which is preliminary data.</text>
</comment>
<evidence type="ECO:0000313" key="1">
    <source>
        <dbReference type="EMBL" id="GER82180.1"/>
    </source>
</evidence>
<keyword evidence="2" id="KW-1185">Reference proteome</keyword>
<sequence>MIVQHALADMTDAGALGLHPGIDGRLKGGDAIAALGTIKAFVSIHPSVLSLLEQSGRLRYTTLSITHLDKSLPRKRRTDHCPQAL</sequence>
<proteinExistence type="predicted"/>
<dbReference type="Proteomes" id="UP000334820">
    <property type="component" value="Unassembled WGS sequence"/>
</dbReference>
<dbReference type="EMBL" id="BKZV01000001">
    <property type="protein sequence ID" value="GER82180.1"/>
    <property type="molecule type" value="Genomic_DNA"/>
</dbReference>
<reference evidence="1 2" key="1">
    <citation type="journal article" date="2019" name="Int. J. Syst. Evol. Microbiol.">
        <title>Thermogemmatispora aurantia sp. nov. and Thermogemmatispora argillosa sp. nov., within the class Ktedonobacteria, and emended description of the genus Thermogemmatispora.</title>
        <authorList>
            <person name="Zheng Y."/>
            <person name="Wang C.M."/>
            <person name="Sakai Y."/>
            <person name="Abe K."/>
            <person name="Yokota A."/>
            <person name="Yabe S."/>
        </authorList>
    </citation>
    <scope>NUCLEOTIDE SEQUENCE [LARGE SCALE GENOMIC DNA]</scope>
    <source>
        <strain evidence="1 2">A1-2</strain>
    </source>
</reference>
<gene>
    <name evidence="1" type="ORF">KTAU_08180</name>
</gene>
<dbReference type="AlphaFoldDB" id="A0A5J4K695"/>
<name>A0A5J4K695_9CHLR</name>
<protein>
    <submittedName>
        <fullName evidence="1">Uncharacterized protein</fullName>
    </submittedName>
</protein>
<evidence type="ECO:0000313" key="2">
    <source>
        <dbReference type="Proteomes" id="UP000334820"/>
    </source>
</evidence>